<evidence type="ECO:0000256" key="3">
    <source>
        <dbReference type="ARBA" id="ARBA00023315"/>
    </source>
</evidence>
<dbReference type="RefSeq" id="WP_076649483.1">
    <property type="nucleotide sequence ID" value="NZ_FTPS01000001.1"/>
</dbReference>
<evidence type="ECO:0000256" key="4">
    <source>
        <dbReference type="HAMAP-Rule" id="MF_00688"/>
    </source>
</evidence>
<comment type="similarity">
    <text evidence="4">Belongs to the L/F-transferase family.</text>
</comment>
<dbReference type="PANTHER" id="PTHR30098">
    <property type="entry name" value="LEUCYL/PHENYLALANYL-TRNA--PROTEIN TRANSFERASE"/>
    <property type="match status" value="1"/>
</dbReference>
<sequence>MKLTPDVLLYAYREGVFPMARARDSQRVFWVNPMERGIIPLDGFHISRSLARRMRRGGFEVTIDQDFAAVVNACAEREETWINAELRALYLALFAAGHAHSVEIREQGELAGGVFGVCIGAAFCGESMFSHRRDGSKLALAWLVDRLRLGGFTLFDTQFTTSHLESLGAVEIPRDEYFRRLDEATAREADFLGPPIGTAQEIIQRNTQTS</sequence>
<dbReference type="GO" id="GO:0005737">
    <property type="term" value="C:cytoplasm"/>
    <property type="evidence" value="ECO:0007669"/>
    <property type="project" value="UniProtKB-SubCell"/>
</dbReference>
<gene>
    <name evidence="4" type="primary">aat</name>
    <name evidence="5" type="ORF">SAMN05421849_1739</name>
</gene>
<evidence type="ECO:0000313" key="6">
    <source>
        <dbReference type="Proteomes" id="UP000192455"/>
    </source>
</evidence>
<evidence type="ECO:0000256" key="2">
    <source>
        <dbReference type="ARBA" id="ARBA00022679"/>
    </source>
</evidence>
<dbReference type="EC" id="2.3.2.6" evidence="4"/>
<protein>
    <recommendedName>
        <fullName evidence="4">Leucyl/phenylalanyl-tRNA--protein transferase</fullName>
        <ecNumber evidence="4">2.3.2.6</ecNumber>
    </recommendedName>
    <alternativeName>
        <fullName evidence="4">L/F-transferase</fullName>
    </alternativeName>
    <alternativeName>
        <fullName evidence="4">Leucyltransferase</fullName>
    </alternativeName>
    <alternativeName>
        <fullName evidence="4">Phenyalanyltransferase</fullName>
    </alternativeName>
</protein>
<dbReference type="HAMAP" id="MF_00688">
    <property type="entry name" value="Leu_Phe_trans"/>
    <property type="match status" value="1"/>
</dbReference>
<accession>A0A1R3WW24</accession>
<dbReference type="STRING" id="515897.SAMN05421849_1739"/>
<comment type="catalytic activity">
    <reaction evidence="4">
        <text>N-terminal L-arginyl-[protein] + L-leucyl-tRNA(Leu) = N-terminal L-leucyl-L-arginyl-[protein] + tRNA(Leu) + H(+)</text>
        <dbReference type="Rhea" id="RHEA:50416"/>
        <dbReference type="Rhea" id="RHEA-COMP:9613"/>
        <dbReference type="Rhea" id="RHEA-COMP:9622"/>
        <dbReference type="Rhea" id="RHEA-COMP:12672"/>
        <dbReference type="Rhea" id="RHEA-COMP:12673"/>
        <dbReference type="ChEBI" id="CHEBI:15378"/>
        <dbReference type="ChEBI" id="CHEBI:64719"/>
        <dbReference type="ChEBI" id="CHEBI:78442"/>
        <dbReference type="ChEBI" id="CHEBI:78494"/>
        <dbReference type="ChEBI" id="CHEBI:133044"/>
        <dbReference type="EC" id="2.3.2.6"/>
    </reaction>
</comment>
<evidence type="ECO:0000256" key="1">
    <source>
        <dbReference type="ARBA" id="ARBA00022490"/>
    </source>
</evidence>
<dbReference type="GO" id="GO:0008914">
    <property type="term" value="F:leucyl-tRNA--protein transferase activity"/>
    <property type="evidence" value="ECO:0007669"/>
    <property type="project" value="UniProtKB-UniRule"/>
</dbReference>
<comment type="subcellular location">
    <subcellularLocation>
        <location evidence="4">Cytoplasm</location>
    </subcellularLocation>
</comment>
<dbReference type="Pfam" id="PF03588">
    <property type="entry name" value="Leu_Phe_trans"/>
    <property type="match status" value="1"/>
</dbReference>
<dbReference type="GO" id="GO:0030163">
    <property type="term" value="P:protein catabolic process"/>
    <property type="evidence" value="ECO:0007669"/>
    <property type="project" value="UniProtKB-UniRule"/>
</dbReference>
<dbReference type="EMBL" id="FTPS01000001">
    <property type="protein sequence ID" value="SIT82610.1"/>
    <property type="molecule type" value="Genomic_DNA"/>
</dbReference>
<dbReference type="Proteomes" id="UP000192455">
    <property type="component" value="Unassembled WGS sequence"/>
</dbReference>
<dbReference type="Gene3D" id="3.40.630.70">
    <property type="entry name" value="Leucyl/phenylalanyl-tRNA-protein transferase, C-terminal domain"/>
    <property type="match status" value="1"/>
</dbReference>
<keyword evidence="2 4" id="KW-0808">Transferase</keyword>
<keyword evidence="6" id="KW-1185">Reference proteome</keyword>
<reference evidence="5 6" key="1">
    <citation type="submission" date="2017-01" db="EMBL/GenBank/DDBJ databases">
        <authorList>
            <person name="Mah S.A."/>
            <person name="Swanson W.J."/>
            <person name="Moy G.W."/>
            <person name="Vacquier V.D."/>
        </authorList>
    </citation>
    <scope>NUCLEOTIDE SEQUENCE [LARGE SCALE GENOMIC DNA]</scope>
    <source>
        <strain evidence="5 6">DSM 21219</strain>
    </source>
</reference>
<dbReference type="SUPFAM" id="SSF55729">
    <property type="entry name" value="Acyl-CoA N-acyltransferases (Nat)"/>
    <property type="match status" value="1"/>
</dbReference>
<evidence type="ECO:0000313" key="5">
    <source>
        <dbReference type="EMBL" id="SIT82610.1"/>
    </source>
</evidence>
<keyword evidence="3 4" id="KW-0012">Acyltransferase</keyword>
<proteinExistence type="inferred from homology"/>
<comment type="function">
    <text evidence="4">Functions in the N-end rule pathway of protein degradation where it conjugates Leu, Phe and, less efficiently, Met from aminoacyl-tRNAs to the N-termini of proteins containing an N-terminal arginine or lysine.</text>
</comment>
<dbReference type="InterPro" id="IPR042221">
    <property type="entry name" value="Leu/Phe-tRNA_Trfase_N"/>
</dbReference>
<keyword evidence="1 4" id="KW-0963">Cytoplasm</keyword>
<organism evidence="5 6">
    <name type="scientific">Pontibaca methylaminivorans</name>
    <dbReference type="NCBI Taxonomy" id="515897"/>
    <lineage>
        <taxon>Bacteria</taxon>
        <taxon>Pseudomonadati</taxon>
        <taxon>Pseudomonadota</taxon>
        <taxon>Alphaproteobacteria</taxon>
        <taxon>Rhodobacterales</taxon>
        <taxon>Roseobacteraceae</taxon>
        <taxon>Pontibaca</taxon>
    </lineage>
</organism>
<dbReference type="Gene3D" id="3.30.70.3550">
    <property type="entry name" value="Leucyl/phenylalanyl-tRNA-protein transferase, N-terminal domain"/>
    <property type="match status" value="1"/>
</dbReference>
<dbReference type="AlphaFoldDB" id="A0A1R3WW24"/>
<dbReference type="InterPro" id="IPR042203">
    <property type="entry name" value="Leu/Phe-tRNA_Trfase_C"/>
</dbReference>
<dbReference type="NCBIfam" id="TIGR00667">
    <property type="entry name" value="aat"/>
    <property type="match status" value="1"/>
</dbReference>
<dbReference type="InterPro" id="IPR004616">
    <property type="entry name" value="Leu/Phe-tRNA_Trfase"/>
</dbReference>
<dbReference type="OrthoDB" id="9790282at2"/>
<dbReference type="PANTHER" id="PTHR30098:SF2">
    <property type="entry name" value="LEUCYL_PHENYLALANYL-TRNA--PROTEIN TRANSFERASE"/>
    <property type="match status" value="1"/>
</dbReference>
<name>A0A1R3WW24_9RHOB</name>
<comment type="catalytic activity">
    <reaction evidence="4">
        <text>N-terminal L-lysyl-[protein] + L-leucyl-tRNA(Leu) = N-terminal L-leucyl-L-lysyl-[protein] + tRNA(Leu) + H(+)</text>
        <dbReference type="Rhea" id="RHEA:12340"/>
        <dbReference type="Rhea" id="RHEA-COMP:9613"/>
        <dbReference type="Rhea" id="RHEA-COMP:9622"/>
        <dbReference type="Rhea" id="RHEA-COMP:12670"/>
        <dbReference type="Rhea" id="RHEA-COMP:12671"/>
        <dbReference type="ChEBI" id="CHEBI:15378"/>
        <dbReference type="ChEBI" id="CHEBI:65249"/>
        <dbReference type="ChEBI" id="CHEBI:78442"/>
        <dbReference type="ChEBI" id="CHEBI:78494"/>
        <dbReference type="ChEBI" id="CHEBI:133043"/>
        <dbReference type="EC" id="2.3.2.6"/>
    </reaction>
</comment>
<comment type="catalytic activity">
    <reaction evidence="4">
        <text>L-phenylalanyl-tRNA(Phe) + an N-terminal L-alpha-aminoacyl-[protein] = an N-terminal L-phenylalanyl-L-alpha-aminoacyl-[protein] + tRNA(Phe)</text>
        <dbReference type="Rhea" id="RHEA:43632"/>
        <dbReference type="Rhea" id="RHEA-COMP:9668"/>
        <dbReference type="Rhea" id="RHEA-COMP:9699"/>
        <dbReference type="Rhea" id="RHEA-COMP:10636"/>
        <dbReference type="Rhea" id="RHEA-COMP:10637"/>
        <dbReference type="ChEBI" id="CHEBI:78442"/>
        <dbReference type="ChEBI" id="CHEBI:78531"/>
        <dbReference type="ChEBI" id="CHEBI:78597"/>
        <dbReference type="ChEBI" id="CHEBI:83561"/>
        <dbReference type="EC" id="2.3.2.6"/>
    </reaction>
</comment>
<dbReference type="InterPro" id="IPR016181">
    <property type="entry name" value="Acyl_CoA_acyltransferase"/>
</dbReference>